<evidence type="ECO:0000313" key="10">
    <source>
        <dbReference type="EMBL" id="TVT29233.1"/>
    </source>
</evidence>
<dbReference type="Proteomes" id="UP000315103">
    <property type="component" value="Unassembled WGS sequence"/>
</dbReference>
<dbReference type="OrthoDB" id="501320at2"/>
<dbReference type="SMART" id="SM00382">
    <property type="entry name" value="AAA"/>
    <property type="match status" value="2"/>
</dbReference>
<dbReference type="GO" id="GO:0043190">
    <property type="term" value="C:ATP-binding cassette (ABC) transporter complex"/>
    <property type="evidence" value="ECO:0007669"/>
    <property type="project" value="TreeGrafter"/>
</dbReference>
<evidence type="ECO:0000256" key="3">
    <source>
        <dbReference type="ARBA" id="ARBA00022448"/>
    </source>
</evidence>
<keyword evidence="11" id="KW-1185">Reference proteome</keyword>
<evidence type="ECO:0000256" key="6">
    <source>
        <dbReference type="ARBA" id="ARBA00022840"/>
    </source>
</evidence>
<dbReference type="CDD" id="cd03225">
    <property type="entry name" value="ABC_cobalt_CbiO_domain1"/>
    <property type="match status" value="2"/>
</dbReference>
<evidence type="ECO:0000256" key="5">
    <source>
        <dbReference type="ARBA" id="ARBA00022741"/>
    </source>
</evidence>
<dbReference type="PANTHER" id="PTHR43553">
    <property type="entry name" value="HEAVY METAL TRANSPORTER"/>
    <property type="match status" value="1"/>
</dbReference>
<dbReference type="AlphaFoldDB" id="A0A558AY97"/>
<keyword evidence="6 10" id="KW-0067">ATP-binding</keyword>
<dbReference type="InterPro" id="IPR027417">
    <property type="entry name" value="P-loop_NTPase"/>
</dbReference>
<evidence type="ECO:0000259" key="9">
    <source>
        <dbReference type="PROSITE" id="PS50893"/>
    </source>
</evidence>
<evidence type="ECO:0000256" key="7">
    <source>
        <dbReference type="ARBA" id="ARBA00022967"/>
    </source>
</evidence>
<dbReference type="GO" id="GO:0042626">
    <property type="term" value="F:ATPase-coupled transmembrane transporter activity"/>
    <property type="evidence" value="ECO:0007669"/>
    <property type="project" value="TreeGrafter"/>
</dbReference>
<dbReference type="InterPro" id="IPR050095">
    <property type="entry name" value="ECF_ABC_transporter_ATP-bd"/>
</dbReference>
<gene>
    <name evidence="10" type="ORF">FO441_02820</name>
</gene>
<dbReference type="Pfam" id="PF00005">
    <property type="entry name" value="ABC_tran"/>
    <property type="match status" value="2"/>
</dbReference>
<dbReference type="PROSITE" id="PS50893">
    <property type="entry name" value="ABC_TRANSPORTER_2"/>
    <property type="match status" value="2"/>
</dbReference>
<feature type="domain" description="ABC transporter" evidence="9">
    <location>
        <begin position="3"/>
        <end position="230"/>
    </location>
</feature>
<dbReference type="SUPFAM" id="SSF52540">
    <property type="entry name" value="P-loop containing nucleoside triphosphate hydrolases"/>
    <property type="match status" value="2"/>
</dbReference>
<organism evidence="10 11">
    <name type="scientific">Salinicoccus cyprini</name>
    <dbReference type="NCBI Taxonomy" id="2493691"/>
    <lineage>
        <taxon>Bacteria</taxon>
        <taxon>Bacillati</taxon>
        <taxon>Bacillota</taxon>
        <taxon>Bacilli</taxon>
        <taxon>Bacillales</taxon>
        <taxon>Staphylococcaceae</taxon>
        <taxon>Salinicoccus</taxon>
    </lineage>
</organism>
<dbReference type="InterPro" id="IPR003593">
    <property type="entry name" value="AAA+_ATPase"/>
</dbReference>
<sequence length="467" mass="52482">MAIAVKNLRLKFPEAQARLFTDLELTIEDKEKVLIVGPSGSGKSTLLNVLGGLIPNVIDVLMKADQLELPNSGAYVFQDPDSQFTMPTVAEELAFIMENRQVEREDMDQRIVQILGTVGLDIDPAAAIHTLSGGMKQKLAIASALLQQADTLFLDEPTSMLDEGSAEHLWETIQQMWDGRTVVIIEHRVENIWDKVDRVILMDDQGRIDRIGPPDEMLENHRDALDAFGVWHPESWHNAPRLPEIKAQSDVLLEARDLVVRRGKRQLLTIDALDIWKGEWITLEGDNGTGKTSLLLALMKLIPSDGDIQFKNKKVKKQKHYNGALYPVFQNPELQFITNTVFDEVFINLELHFGREGAKQKADALIERLGLGKVRHLHPLEISTGQKRRLSVATAAGGIPEIIILDEPTFGLDQRHAFRLLQMLHDMVKSGTTIIMITHDEEIKIRYPSRRLRIEDGTLMEGGGSDD</sequence>
<comment type="caution">
    <text evidence="10">The sequence shown here is derived from an EMBL/GenBank/DDBJ whole genome shotgun (WGS) entry which is preliminary data.</text>
</comment>
<keyword evidence="7" id="KW-1278">Translocase</keyword>
<evidence type="ECO:0000256" key="4">
    <source>
        <dbReference type="ARBA" id="ARBA00022475"/>
    </source>
</evidence>
<dbReference type="PANTHER" id="PTHR43553:SF24">
    <property type="entry name" value="ENERGY-COUPLING FACTOR TRANSPORTER ATP-BINDING PROTEIN ECFA1"/>
    <property type="match status" value="1"/>
</dbReference>
<keyword evidence="5" id="KW-0547">Nucleotide-binding</keyword>
<proteinExistence type="inferred from homology"/>
<dbReference type="GO" id="GO:0016887">
    <property type="term" value="F:ATP hydrolysis activity"/>
    <property type="evidence" value="ECO:0007669"/>
    <property type="project" value="InterPro"/>
</dbReference>
<dbReference type="GO" id="GO:0005524">
    <property type="term" value="F:ATP binding"/>
    <property type="evidence" value="ECO:0007669"/>
    <property type="project" value="UniProtKB-KW"/>
</dbReference>
<name>A0A558AY97_9STAP</name>
<keyword evidence="3" id="KW-0813">Transport</keyword>
<dbReference type="RefSeq" id="WP_145285484.1">
    <property type="nucleotide sequence ID" value="NZ_VMSJ01000001.1"/>
</dbReference>
<dbReference type="Gene3D" id="3.40.50.300">
    <property type="entry name" value="P-loop containing nucleotide triphosphate hydrolases"/>
    <property type="match status" value="2"/>
</dbReference>
<comment type="subcellular location">
    <subcellularLocation>
        <location evidence="1">Cell membrane</location>
        <topology evidence="1">Peripheral membrane protein</topology>
    </subcellularLocation>
</comment>
<evidence type="ECO:0000256" key="8">
    <source>
        <dbReference type="ARBA" id="ARBA00023136"/>
    </source>
</evidence>
<dbReference type="PROSITE" id="PS00211">
    <property type="entry name" value="ABC_TRANSPORTER_1"/>
    <property type="match status" value="1"/>
</dbReference>
<dbReference type="InterPro" id="IPR003439">
    <property type="entry name" value="ABC_transporter-like_ATP-bd"/>
</dbReference>
<keyword evidence="4" id="KW-1003">Cell membrane</keyword>
<protein>
    <submittedName>
        <fullName evidence="10">ATP-binding cassette domain-containing protein</fullName>
    </submittedName>
</protein>
<evidence type="ECO:0000313" key="11">
    <source>
        <dbReference type="Proteomes" id="UP000315103"/>
    </source>
</evidence>
<evidence type="ECO:0000256" key="1">
    <source>
        <dbReference type="ARBA" id="ARBA00004202"/>
    </source>
</evidence>
<reference evidence="10 11" key="1">
    <citation type="submission" date="2019-07" db="EMBL/GenBank/DDBJ databases">
        <title>Salinicoccus cyprini sp. nov., isolated from gastro-intestinal tract of mirror carp, Cyprinus carpio var. specularis, collected from Gobind Sagar Reservoir, Himachal Pradesh, India.</title>
        <authorList>
            <person name="Talwar C."/>
            <person name="Singh A.K."/>
            <person name="Lal R."/>
            <person name="Negi R.K."/>
        </authorList>
    </citation>
    <scope>NUCLEOTIDE SEQUENCE [LARGE SCALE GENOMIC DNA]</scope>
    <source>
        <strain evidence="10 11">CT19</strain>
    </source>
</reference>
<comment type="similarity">
    <text evidence="2">Belongs to the ABC transporter superfamily.</text>
</comment>
<evidence type="ECO:0000256" key="2">
    <source>
        <dbReference type="ARBA" id="ARBA00005417"/>
    </source>
</evidence>
<accession>A0A558AY97</accession>
<dbReference type="InterPro" id="IPR017871">
    <property type="entry name" value="ABC_transporter-like_CS"/>
</dbReference>
<dbReference type="InterPro" id="IPR015856">
    <property type="entry name" value="ABC_transpr_CbiO/EcfA_su"/>
</dbReference>
<feature type="domain" description="ABC transporter" evidence="9">
    <location>
        <begin position="253"/>
        <end position="467"/>
    </location>
</feature>
<dbReference type="EMBL" id="VMSJ01000001">
    <property type="protein sequence ID" value="TVT29233.1"/>
    <property type="molecule type" value="Genomic_DNA"/>
</dbReference>
<keyword evidence="8" id="KW-0472">Membrane</keyword>